<protein>
    <submittedName>
        <fullName evidence="1">Uncharacterized protein</fullName>
    </submittedName>
</protein>
<dbReference type="AlphaFoldDB" id="Q2RR40"/>
<dbReference type="Proteomes" id="UP000001929">
    <property type="component" value="Chromosome"/>
</dbReference>
<keyword evidence="2" id="KW-1185">Reference proteome</keyword>
<gene>
    <name evidence="1" type="ordered locus">Rru_A2608</name>
</gene>
<reference evidence="1 2" key="1">
    <citation type="journal article" date="2011" name="Stand. Genomic Sci.">
        <title>Complete genome sequence of Rhodospirillum rubrum type strain (S1).</title>
        <authorList>
            <person name="Munk A.C."/>
            <person name="Copeland A."/>
            <person name="Lucas S."/>
            <person name="Lapidus A."/>
            <person name="Del Rio T.G."/>
            <person name="Barry K."/>
            <person name="Detter J.C."/>
            <person name="Hammon N."/>
            <person name="Israni S."/>
            <person name="Pitluck S."/>
            <person name="Brettin T."/>
            <person name="Bruce D."/>
            <person name="Han C."/>
            <person name="Tapia R."/>
            <person name="Gilna P."/>
            <person name="Schmutz J."/>
            <person name="Larimer F."/>
            <person name="Land M."/>
            <person name="Kyrpides N.C."/>
            <person name="Mavromatis K."/>
            <person name="Richardson P."/>
            <person name="Rohde M."/>
            <person name="Goker M."/>
            <person name="Klenk H.P."/>
            <person name="Zhang Y."/>
            <person name="Roberts G.P."/>
            <person name="Reslewic S."/>
            <person name="Schwartz D.C."/>
        </authorList>
    </citation>
    <scope>NUCLEOTIDE SEQUENCE [LARGE SCALE GENOMIC DNA]</scope>
    <source>
        <strain evidence="2">ATCC 11170 / ATH 1.1.1 / DSM 467 / LMG 4362 / NCIMB 8255 / S1</strain>
    </source>
</reference>
<proteinExistence type="predicted"/>
<dbReference type="EnsemblBacteria" id="ABC23405">
    <property type="protein sequence ID" value="ABC23405"/>
    <property type="gene ID" value="Rru_A2608"/>
</dbReference>
<accession>Q2RR40</accession>
<dbReference type="RefSeq" id="WP_011390358.1">
    <property type="nucleotide sequence ID" value="NC_007643.1"/>
</dbReference>
<organism evidence="1 2">
    <name type="scientific">Rhodospirillum rubrum (strain ATCC 11170 / ATH 1.1.1 / DSM 467 / LMG 4362 / NCIMB 8255 / S1)</name>
    <dbReference type="NCBI Taxonomy" id="269796"/>
    <lineage>
        <taxon>Bacteria</taxon>
        <taxon>Pseudomonadati</taxon>
        <taxon>Pseudomonadota</taxon>
        <taxon>Alphaproteobacteria</taxon>
        <taxon>Rhodospirillales</taxon>
        <taxon>Rhodospirillaceae</taxon>
        <taxon>Rhodospirillum</taxon>
    </lineage>
</organism>
<dbReference type="EMBL" id="CP000230">
    <property type="protein sequence ID" value="ABC23405.1"/>
    <property type="molecule type" value="Genomic_DNA"/>
</dbReference>
<dbReference type="HOGENOM" id="CLU_2370962_0_0_5"/>
<dbReference type="KEGG" id="rru:Rru_A2608"/>
<evidence type="ECO:0000313" key="1">
    <source>
        <dbReference type="EMBL" id="ABC23405.1"/>
    </source>
</evidence>
<name>Q2RR40_RHORT</name>
<dbReference type="STRING" id="269796.Rru_A2608"/>
<evidence type="ECO:0000313" key="2">
    <source>
        <dbReference type="Proteomes" id="UP000001929"/>
    </source>
</evidence>
<sequence length="95" mass="10754">MRRSKRTLHVEAMNTLLNNEIISVIKNHDWELLEEVARLAAKDAPLDMAATDPAMFITLRNAITRFHVKGWSQMTPERVHLIAKGLAEPPLLPMG</sequence>